<name>A0A914EDX6_9BILA</name>
<dbReference type="AlphaFoldDB" id="A0A914EDX6"/>
<keyword evidence="1" id="KW-1185">Reference proteome</keyword>
<accession>A0A914EDX6</accession>
<dbReference type="Proteomes" id="UP000887540">
    <property type="component" value="Unplaced"/>
</dbReference>
<evidence type="ECO:0000313" key="1">
    <source>
        <dbReference type="Proteomes" id="UP000887540"/>
    </source>
</evidence>
<proteinExistence type="predicted"/>
<protein>
    <submittedName>
        <fullName evidence="2">Uncharacterized protein</fullName>
    </submittedName>
</protein>
<sequence length="260" mass="30431">MENVDYLKSSTTVNITLGEIIQLVNIPIESANHVNYYFTEYSCEGYHSAPELFILIGIVPLNIDIDFNWEIYVQECKNLNEMERKLLDYILSKGSELSSKLRWIYRQQIYIALILKRLSNKETLQSAADAFELTISCVEKIQEACFTNGQAVGRFINALHQHCQWKYHIPRTVDKIDPKSNIETLSDNDKEKLNGIIKYMKHQVDDKNNQSSSDENDSLDDVEISSNWEHEMVKHRLYRTARTVRKQIAKTFHEHHEKVY</sequence>
<dbReference type="WBParaSite" id="ACRNAN_scaffold7385.g27786.t1">
    <property type="protein sequence ID" value="ACRNAN_scaffold7385.g27786.t1"/>
    <property type="gene ID" value="ACRNAN_scaffold7385.g27786"/>
</dbReference>
<evidence type="ECO:0000313" key="2">
    <source>
        <dbReference type="WBParaSite" id="ACRNAN_scaffold7385.g27786.t1"/>
    </source>
</evidence>
<organism evidence="1 2">
    <name type="scientific">Acrobeloides nanus</name>
    <dbReference type="NCBI Taxonomy" id="290746"/>
    <lineage>
        <taxon>Eukaryota</taxon>
        <taxon>Metazoa</taxon>
        <taxon>Ecdysozoa</taxon>
        <taxon>Nematoda</taxon>
        <taxon>Chromadorea</taxon>
        <taxon>Rhabditida</taxon>
        <taxon>Tylenchina</taxon>
        <taxon>Cephalobomorpha</taxon>
        <taxon>Cephaloboidea</taxon>
        <taxon>Cephalobidae</taxon>
        <taxon>Acrobeloides</taxon>
    </lineage>
</organism>
<reference evidence="2" key="1">
    <citation type="submission" date="2022-11" db="UniProtKB">
        <authorList>
            <consortium name="WormBaseParasite"/>
        </authorList>
    </citation>
    <scope>IDENTIFICATION</scope>
</reference>